<evidence type="ECO:0000313" key="8">
    <source>
        <dbReference type="Proteomes" id="UP000630718"/>
    </source>
</evidence>
<evidence type="ECO:0000256" key="1">
    <source>
        <dbReference type="ARBA" id="ARBA00022737"/>
    </source>
</evidence>
<dbReference type="Pfam" id="PF00041">
    <property type="entry name" value="fn3"/>
    <property type="match status" value="1"/>
</dbReference>
<dbReference type="PROSITE" id="PS50853">
    <property type="entry name" value="FN3"/>
    <property type="match status" value="2"/>
</dbReference>
<keyword evidence="2" id="KW-0326">Glycosidase</keyword>
<keyword evidence="2" id="KW-0378">Hydrolase</keyword>
<dbReference type="GO" id="GO:0000272">
    <property type="term" value="P:polysaccharide catabolic process"/>
    <property type="evidence" value="ECO:0007669"/>
    <property type="project" value="UniProtKB-KW"/>
</dbReference>
<evidence type="ECO:0000313" key="7">
    <source>
        <dbReference type="EMBL" id="GHF34306.1"/>
    </source>
</evidence>
<dbReference type="Gene3D" id="2.60.40.10">
    <property type="entry name" value="Immunoglobulins"/>
    <property type="match status" value="2"/>
</dbReference>
<dbReference type="InterPro" id="IPR013783">
    <property type="entry name" value="Ig-like_fold"/>
</dbReference>
<gene>
    <name evidence="7" type="ORF">GCM10018772_69940</name>
</gene>
<protein>
    <submittedName>
        <fullName evidence="7">Uncharacterized protein</fullName>
    </submittedName>
</protein>
<evidence type="ECO:0000256" key="2">
    <source>
        <dbReference type="ARBA" id="ARBA00023295"/>
    </source>
</evidence>
<keyword evidence="8" id="KW-1185">Reference proteome</keyword>
<feature type="domain" description="Fibronectin type-III" evidence="6">
    <location>
        <begin position="201"/>
        <end position="298"/>
    </location>
</feature>
<dbReference type="PROSITE" id="PS50022">
    <property type="entry name" value="FA58C_3"/>
    <property type="match status" value="1"/>
</dbReference>
<keyword evidence="3" id="KW-0624">Polysaccharide degradation</keyword>
<dbReference type="CDD" id="cd00063">
    <property type="entry name" value="FN3"/>
    <property type="match status" value="2"/>
</dbReference>
<accession>A0A919AZD9</accession>
<dbReference type="GO" id="GO:0016798">
    <property type="term" value="F:hydrolase activity, acting on glycosyl bonds"/>
    <property type="evidence" value="ECO:0007669"/>
    <property type="project" value="UniProtKB-KW"/>
</dbReference>
<dbReference type="PANTHER" id="PTHR13817:SF166">
    <property type="entry name" value="NEURONAL IGCAM-RELATED"/>
    <property type="match status" value="1"/>
</dbReference>
<keyword evidence="1" id="KW-0677">Repeat</keyword>
<dbReference type="EMBL" id="BNBI01000024">
    <property type="protein sequence ID" value="GHF34306.1"/>
    <property type="molecule type" value="Genomic_DNA"/>
</dbReference>
<dbReference type="InterPro" id="IPR003961">
    <property type="entry name" value="FN3_dom"/>
</dbReference>
<reference evidence="7" key="1">
    <citation type="journal article" date="2014" name="Int. J. Syst. Evol. Microbiol.">
        <title>Complete genome sequence of Corynebacterium casei LMG S-19264T (=DSM 44701T), isolated from a smear-ripened cheese.</title>
        <authorList>
            <consortium name="US DOE Joint Genome Institute (JGI-PGF)"/>
            <person name="Walter F."/>
            <person name="Albersmeier A."/>
            <person name="Kalinowski J."/>
            <person name="Ruckert C."/>
        </authorList>
    </citation>
    <scope>NUCLEOTIDE SEQUENCE</scope>
    <source>
        <strain evidence="7">JCM 4477</strain>
    </source>
</reference>
<feature type="domain" description="F5/8 type C" evidence="5">
    <location>
        <begin position="290"/>
        <end position="438"/>
    </location>
</feature>
<organism evidence="7 8">
    <name type="scientific">Streptomyces fumanus</name>
    <dbReference type="NCBI Taxonomy" id="67302"/>
    <lineage>
        <taxon>Bacteria</taxon>
        <taxon>Bacillati</taxon>
        <taxon>Actinomycetota</taxon>
        <taxon>Actinomycetes</taxon>
        <taxon>Kitasatosporales</taxon>
        <taxon>Streptomycetaceae</taxon>
        <taxon>Streptomyces</taxon>
    </lineage>
</organism>
<dbReference type="InterPro" id="IPR036116">
    <property type="entry name" value="FN3_sf"/>
</dbReference>
<sequence length="809" mass="88578">MRPYRTDRVIPMGRTIAVCLAGLICATPILTAPPASAGTGTSGTGTSGTVAAQAVSDPGADLTDNGGAISAQYEGGSSAEAHTALIDNDTATKYLTHHPTGWVQYRSPAPAAVDRYTITSANDAPDRDPSDWTLQGSMNGTDWSVLDTRVGQTFASRHQTRGFPVANSTAYPYYRLVVSRNGGSPALQMAEWQLWSGGDGVPKAPTALTASAVGNEVDLAWTDNASDDTGYSETGYRIERSTDGTTFTPLVTVGANISSYTDSGLSTGSTYHYRLRAVGTGNVLSDYSNTARILIDPASEPIDITDLAGTVSDQYGVTGSEGHDMAVDNSVYSKYRTRHTATWLQYASAARSVVTGYALVSANDAQDRDPRSWTLRASTDGTTWAVLDTRADESFTDRGQRKRYTFANKVPYRYFRLDVTANNGSSSTQFAEWEILGTGSTTSDIPLPEAPSALTATVPAGDQIVLSWTDNSRWESAYRLERSTDGTDWNWSRTLPVGTTRYTDLGLSGNTTYVYRLRAENTAGASAYTKPLPVTTPSAEFPATWQEDWLDHTELLTQVHTDADVSIYFDKDMDRSQTWMNSYVTNLWKYTKQTYGGFGNARLAAIFHQNKYRGGHMATAFDPAHHYRNVIDLGLSNWAENDPTTRDVTSHEMAHIVEFSANGMSGSPAFDLWGDSKWAEIFQYDAYLGTGRTADAERFYNNAINKTDSFPRAGTAWFKNWFFPIWRDHGRGKVLNAFFTLQSAHFAQHNGVYVRDMNMGEFVHFWSGAAGVDLKARATTAFGWPSEYEAQLRQARLDYPDITYASAAA</sequence>
<evidence type="ECO:0000259" key="6">
    <source>
        <dbReference type="PROSITE" id="PS50853"/>
    </source>
</evidence>
<proteinExistence type="predicted"/>
<feature type="signal peptide" evidence="4">
    <location>
        <begin position="1"/>
        <end position="37"/>
    </location>
</feature>
<dbReference type="Proteomes" id="UP000630718">
    <property type="component" value="Unassembled WGS sequence"/>
</dbReference>
<evidence type="ECO:0000256" key="3">
    <source>
        <dbReference type="ARBA" id="ARBA00023326"/>
    </source>
</evidence>
<dbReference type="AlphaFoldDB" id="A0A919AZD9"/>
<comment type="caution">
    <text evidence="7">The sequence shown here is derived from an EMBL/GenBank/DDBJ whole genome shotgun (WGS) entry which is preliminary data.</text>
</comment>
<reference evidence="7" key="2">
    <citation type="submission" date="2020-09" db="EMBL/GenBank/DDBJ databases">
        <authorList>
            <person name="Sun Q."/>
            <person name="Ohkuma M."/>
        </authorList>
    </citation>
    <scope>NUCLEOTIDE SEQUENCE</scope>
    <source>
        <strain evidence="7">JCM 4477</strain>
    </source>
</reference>
<dbReference type="InterPro" id="IPR050964">
    <property type="entry name" value="Striated_Muscle_Regulatory"/>
</dbReference>
<dbReference type="SUPFAM" id="SSF49785">
    <property type="entry name" value="Galactose-binding domain-like"/>
    <property type="match status" value="2"/>
</dbReference>
<evidence type="ECO:0000259" key="5">
    <source>
        <dbReference type="PROSITE" id="PS50022"/>
    </source>
</evidence>
<feature type="chain" id="PRO_5037597121" evidence="4">
    <location>
        <begin position="38"/>
        <end position="809"/>
    </location>
</feature>
<dbReference type="SUPFAM" id="SSF49265">
    <property type="entry name" value="Fibronectin type III"/>
    <property type="match status" value="2"/>
</dbReference>
<evidence type="ECO:0000256" key="4">
    <source>
        <dbReference type="SAM" id="SignalP"/>
    </source>
</evidence>
<name>A0A919AZD9_9ACTN</name>
<feature type="domain" description="Fibronectin type-III" evidence="6">
    <location>
        <begin position="450"/>
        <end position="539"/>
    </location>
</feature>
<dbReference type="InterPro" id="IPR000421">
    <property type="entry name" value="FA58C"/>
</dbReference>
<keyword evidence="4" id="KW-0732">Signal</keyword>
<dbReference type="InterPro" id="IPR008979">
    <property type="entry name" value="Galactose-bd-like_sf"/>
</dbReference>
<dbReference type="Pfam" id="PF00754">
    <property type="entry name" value="F5_F8_type_C"/>
    <property type="match status" value="1"/>
</dbReference>
<keyword evidence="3" id="KW-0119">Carbohydrate metabolism</keyword>
<dbReference type="Gene3D" id="2.60.120.260">
    <property type="entry name" value="Galactose-binding domain-like"/>
    <property type="match status" value="2"/>
</dbReference>
<dbReference type="PANTHER" id="PTHR13817">
    <property type="entry name" value="TITIN"/>
    <property type="match status" value="1"/>
</dbReference>
<dbReference type="SMART" id="SM00060">
    <property type="entry name" value="FN3"/>
    <property type="match status" value="2"/>
</dbReference>
<dbReference type="RefSeq" id="WP_190208496.1">
    <property type="nucleotide sequence ID" value="NZ_BNBI01000024.1"/>
</dbReference>